<feature type="compositionally biased region" description="Low complexity" evidence="2">
    <location>
        <begin position="144"/>
        <end position="157"/>
    </location>
</feature>
<proteinExistence type="predicted"/>
<dbReference type="AlphaFoldDB" id="A0AAJ1IJA5"/>
<dbReference type="PROSITE" id="PS51123">
    <property type="entry name" value="OMPA_2"/>
    <property type="match status" value="1"/>
</dbReference>
<dbReference type="SUPFAM" id="SSF103088">
    <property type="entry name" value="OmpA-like"/>
    <property type="match status" value="1"/>
</dbReference>
<gene>
    <name evidence="5" type="ORF">PQJ61_10660</name>
</gene>
<sequence>MGFLLGVEIDNSRVVWIWDSEHSSTRPIKLTTVSENQNKAEIKFYLKKDGSRYYLMSESITDLPAMHAGEPSINIKPRVSDKTFHYDILLNGKRVRSGSHGLRKYLRSKAPFITAAVSAAVIILILLAVFLFIPMLRSSGKTQPAANTPSAANTPTARETPPVNIITSGSAESPEVEESPPETVFIESEITDRHAVYFKPDSAELTADAISGLRDFIGKLPGEGDFEEAEFELEIRGHCAKYGTEEGRAELSRDRALNVYSFLKSDWNIEADSFVSGAGAAEPVSLRRDEQHLNRRVDINIKGNLKLKE</sequence>
<evidence type="ECO:0000313" key="5">
    <source>
        <dbReference type="EMBL" id="MDC7227211.1"/>
    </source>
</evidence>
<comment type="caution">
    <text evidence="5">The sequence shown here is derived from an EMBL/GenBank/DDBJ whole genome shotgun (WGS) entry which is preliminary data.</text>
</comment>
<organism evidence="5 6">
    <name type="scientific">Candidatus Thalassospirochaeta sargassi</name>
    <dbReference type="NCBI Taxonomy" id="3119039"/>
    <lineage>
        <taxon>Bacteria</taxon>
        <taxon>Pseudomonadati</taxon>
        <taxon>Spirochaetota</taxon>
        <taxon>Spirochaetia</taxon>
        <taxon>Spirochaetales</taxon>
        <taxon>Spirochaetaceae</taxon>
        <taxon>Candidatus Thalassospirochaeta</taxon>
    </lineage>
</organism>
<evidence type="ECO:0000259" key="4">
    <source>
        <dbReference type="PROSITE" id="PS51123"/>
    </source>
</evidence>
<dbReference type="EMBL" id="JAQQAL010000023">
    <property type="protein sequence ID" value="MDC7227211.1"/>
    <property type="molecule type" value="Genomic_DNA"/>
</dbReference>
<keyword evidence="1 3" id="KW-0472">Membrane</keyword>
<dbReference type="InterPro" id="IPR050330">
    <property type="entry name" value="Bact_OuterMem_StrucFunc"/>
</dbReference>
<dbReference type="Gene3D" id="3.30.1330.60">
    <property type="entry name" value="OmpA-like domain"/>
    <property type="match status" value="1"/>
</dbReference>
<name>A0AAJ1IJA5_9SPIO</name>
<evidence type="ECO:0000256" key="1">
    <source>
        <dbReference type="PROSITE-ProRule" id="PRU00473"/>
    </source>
</evidence>
<accession>A0AAJ1IJA5</accession>
<reference evidence="5 6" key="1">
    <citation type="submission" date="2022-12" db="EMBL/GenBank/DDBJ databases">
        <title>Metagenome assembled genome from gulf of manar.</title>
        <authorList>
            <person name="Kohli P."/>
            <person name="Pk S."/>
            <person name="Venkata Ramana C."/>
            <person name="Sasikala C."/>
        </authorList>
    </citation>
    <scope>NUCLEOTIDE SEQUENCE [LARGE SCALE GENOMIC DNA]</scope>
    <source>
        <strain evidence="5">JB008</strain>
    </source>
</reference>
<protein>
    <submittedName>
        <fullName evidence="5">OmpA family protein</fullName>
    </submittedName>
</protein>
<feature type="transmembrane region" description="Helical" evidence="3">
    <location>
        <begin position="112"/>
        <end position="133"/>
    </location>
</feature>
<keyword evidence="3" id="KW-1133">Transmembrane helix</keyword>
<dbReference type="InterPro" id="IPR006665">
    <property type="entry name" value="OmpA-like"/>
</dbReference>
<evidence type="ECO:0000256" key="3">
    <source>
        <dbReference type="SAM" id="Phobius"/>
    </source>
</evidence>
<dbReference type="GO" id="GO:0016020">
    <property type="term" value="C:membrane"/>
    <property type="evidence" value="ECO:0007669"/>
    <property type="project" value="UniProtKB-UniRule"/>
</dbReference>
<dbReference type="InterPro" id="IPR036737">
    <property type="entry name" value="OmpA-like_sf"/>
</dbReference>
<dbReference type="PANTHER" id="PTHR30329">
    <property type="entry name" value="STATOR ELEMENT OF FLAGELLAR MOTOR COMPLEX"/>
    <property type="match status" value="1"/>
</dbReference>
<dbReference type="Proteomes" id="UP001221217">
    <property type="component" value="Unassembled WGS sequence"/>
</dbReference>
<dbReference type="PANTHER" id="PTHR30329:SF21">
    <property type="entry name" value="LIPOPROTEIN YIAD-RELATED"/>
    <property type="match status" value="1"/>
</dbReference>
<keyword evidence="3" id="KW-0812">Transmembrane</keyword>
<dbReference type="Pfam" id="PF00691">
    <property type="entry name" value="OmpA"/>
    <property type="match status" value="1"/>
</dbReference>
<feature type="domain" description="OmpA-like" evidence="4">
    <location>
        <begin position="185"/>
        <end position="305"/>
    </location>
</feature>
<evidence type="ECO:0000313" key="6">
    <source>
        <dbReference type="Proteomes" id="UP001221217"/>
    </source>
</evidence>
<feature type="region of interest" description="Disordered" evidence="2">
    <location>
        <begin position="140"/>
        <end position="181"/>
    </location>
</feature>
<evidence type="ECO:0000256" key="2">
    <source>
        <dbReference type="SAM" id="MobiDB-lite"/>
    </source>
</evidence>